<evidence type="ECO:0000313" key="3">
    <source>
        <dbReference type="EMBL" id="KAJ5070147.1"/>
    </source>
</evidence>
<keyword evidence="1" id="KW-0175">Coiled coil</keyword>
<feature type="compositionally biased region" description="Low complexity" evidence="2">
    <location>
        <begin position="7"/>
        <end position="20"/>
    </location>
</feature>
<dbReference type="EMBL" id="JAPDFW010000098">
    <property type="protein sequence ID" value="KAJ5070147.1"/>
    <property type="molecule type" value="Genomic_DNA"/>
</dbReference>
<feature type="compositionally biased region" description="Basic and acidic residues" evidence="2">
    <location>
        <begin position="31"/>
        <end position="41"/>
    </location>
</feature>
<comment type="caution">
    <text evidence="3">The sequence shown here is derived from an EMBL/GenBank/DDBJ whole genome shotgun (WGS) entry which is preliminary data.</text>
</comment>
<proteinExistence type="predicted"/>
<organism evidence="3 4">
    <name type="scientific">Anaeramoeba ignava</name>
    <name type="common">Anaerobic marine amoeba</name>
    <dbReference type="NCBI Taxonomy" id="1746090"/>
    <lineage>
        <taxon>Eukaryota</taxon>
        <taxon>Metamonada</taxon>
        <taxon>Anaeramoebidae</taxon>
        <taxon>Anaeramoeba</taxon>
    </lineage>
</organism>
<evidence type="ECO:0000256" key="2">
    <source>
        <dbReference type="SAM" id="MobiDB-lite"/>
    </source>
</evidence>
<feature type="region of interest" description="Disordered" evidence="2">
    <location>
        <begin position="93"/>
        <end position="114"/>
    </location>
</feature>
<keyword evidence="4" id="KW-1185">Reference proteome</keyword>
<reference evidence="3" key="1">
    <citation type="submission" date="2022-10" db="EMBL/GenBank/DDBJ databases">
        <title>Novel sulphate-reducing endosymbionts in the free-living metamonad Anaeramoeba.</title>
        <authorList>
            <person name="Jerlstrom-Hultqvist J."/>
            <person name="Cepicka I."/>
            <person name="Gallot-Lavallee L."/>
            <person name="Salas-Leiva D."/>
            <person name="Curtis B.A."/>
            <person name="Zahonova K."/>
            <person name="Pipaliya S."/>
            <person name="Dacks J."/>
            <person name="Roger A.J."/>
        </authorList>
    </citation>
    <scope>NUCLEOTIDE SEQUENCE</scope>
    <source>
        <strain evidence="3">BMAN</strain>
    </source>
</reference>
<evidence type="ECO:0000256" key="1">
    <source>
        <dbReference type="SAM" id="Coils"/>
    </source>
</evidence>
<dbReference type="AlphaFoldDB" id="A0A9Q0LC40"/>
<feature type="region of interest" description="Disordered" evidence="2">
    <location>
        <begin position="1"/>
        <end position="44"/>
    </location>
</feature>
<accession>A0A9Q0LC40</accession>
<gene>
    <name evidence="3" type="ORF">M0811_11176</name>
</gene>
<feature type="compositionally biased region" description="Low complexity" evidence="2">
    <location>
        <begin position="96"/>
        <end position="114"/>
    </location>
</feature>
<evidence type="ECO:0000313" key="4">
    <source>
        <dbReference type="Proteomes" id="UP001149090"/>
    </source>
</evidence>
<name>A0A9Q0LC40_ANAIG</name>
<feature type="coiled-coil region" evidence="1">
    <location>
        <begin position="203"/>
        <end position="237"/>
    </location>
</feature>
<sequence length="488" mass="57993">MSNGYISPNEQSSQESLSSDDSNRKHPHNRNTNEDFHETKKNSPMTLQQAFEKIMEIKVQYNKNQISKQDYQKILSEIPPNLFEQIKQLAQKTKSKQLNQHQNQKQQDQQQNYRKQNQIVGNYKERPIFLDLQALSRVIKRFTDHHKLKISEDFDKILLLISKSTEKYMTKTLQELVQNSYFRMNVPRNYFNINESRSAKEILNEISNQNDKEQLEAEKIKEEKEQQETSLKNQYNNPNQTFKEANIIVSGLIGDRPLKKGKRSKKLDENQNKLSFFIEQNSKILEEGNNYSIVEMHDARSRLIEKMQGNNQLYIDLVNTRIHHLQNLLLAYKTVLSDPNSIPNFDIPDLNKKLVSLNKQLEWNKLNLDQIQREAPSESSQEMFRAAQNLKLFELRELIEVYEKPIRGNRSLLTPIDPRFSDDDIFPSRKLLDFERKKELDPKNQMNPFSYQIYPRVITFKDIFNFLENHPNRFKQLFWKKIVARQIK</sequence>
<dbReference type="Proteomes" id="UP001149090">
    <property type="component" value="Unassembled WGS sequence"/>
</dbReference>
<protein>
    <submittedName>
        <fullName evidence="3">Uncharacterized protein</fullName>
    </submittedName>
</protein>